<dbReference type="InterPro" id="IPR013766">
    <property type="entry name" value="Thioredoxin_domain"/>
</dbReference>
<dbReference type="Pfam" id="PF00085">
    <property type="entry name" value="Thioredoxin"/>
    <property type="match status" value="1"/>
</dbReference>
<dbReference type="FunFam" id="3.40.30.10:FF:000245">
    <property type="entry name" value="Thioredoxin"/>
    <property type="match status" value="1"/>
</dbReference>
<proteinExistence type="predicted"/>
<dbReference type="PRINTS" id="PR00421">
    <property type="entry name" value="THIOREDOXIN"/>
</dbReference>
<keyword evidence="4" id="KW-1015">Disulfide bond</keyword>
<keyword evidence="2 7" id="KW-0808">Transferase</keyword>
<evidence type="ECO:0000313" key="8">
    <source>
        <dbReference type="Proteomes" id="UP000320333"/>
    </source>
</evidence>
<dbReference type="Gene3D" id="3.40.30.10">
    <property type="entry name" value="Glutaredoxin"/>
    <property type="match status" value="1"/>
</dbReference>
<dbReference type="STRING" id="246404.A0A507DSI7"/>
<feature type="domain" description="PITH" evidence="6">
    <location>
        <begin position="324"/>
        <end position="498"/>
    </location>
</feature>
<dbReference type="PROSITE" id="PS00194">
    <property type="entry name" value="THIOREDOXIN_1"/>
    <property type="match status" value="1"/>
</dbReference>
<reference evidence="7 8" key="1">
    <citation type="journal article" date="2019" name="Sci. Rep.">
        <title>Comparative genomics of chytrid fungi reveal insights into the obligate biotrophic and pathogenic lifestyle of Synchytrium endobioticum.</title>
        <authorList>
            <person name="van de Vossenberg B.T.L.H."/>
            <person name="Warris S."/>
            <person name="Nguyen H.D.T."/>
            <person name="van Gent-Pelzer M.P.E."/>
            <person name="Joly D.L."/>
            <person name="van de Geest H.C."/>
            <person name="Bonants P.J.M."/>
            <person name="Smith D.S."/>
            <person name="Levesque C.A."/>
            <person name="van der Lee T.A.J."/>
        </authorList>
    </citation>
    <scope>NUCLEOTIDE SEQUENCE [LARGE SCALE GENOMIC DNA]</scope>
    <source>
        <strain evidence="7 8">CBS 675.73</strain>
    </source>
</reference>
<dbReference type="CDD" id="cd02440">
    <property type="entry name" value="AdoMet_MTases"/>
    <property type="match status" value="1"/>
</dbReference>
<evidence type="ECO:0000256" key="4">
    <source>
        <dbReference type="ARBA" id="ARBA00023157"/>
    </source>
</evidence>
<evidence type="ECO:0000259" key="6">
    <source>
        <dbReference type="PROSITE" id="PS51532"/>
    </source>
</evidence>
<dbReference type="InterPro" id="IPR010400">
    <property type="entry name" value="PITH_dom"/>
</dbReference>
<dbReference type="Proteomes" id="UP000320333">
    <property type="component" value="Unassembled WGS sequence"/>
</dbReference>
<dbReference type="AlphaFoldDB" id="A0A507DSI7"/>
<dbReference type="GO" id="GO:0032259">
    <property type="term" value="P:methylation"/>
    <property type="evidence" value="ECO:0007669"/>
    <property type="project" value="UniProtKB-KW"/>
</dbReference>
<gene>
    <name evidence="7" type="ORF">CcCBS67573_g09546</name>
</gene>
<dbReference type="InterPro" id="IPR008979">
    <property type="entry name" value="Galactose-bd-like_sf"/>
</dbReference>
<dbReference type="InterPro" id="IPR008854">
    <property type="entry name" value="TPMT"/>
</dbReference>
<dbReference type="SUPFAM" id="SSF52833">
    <property type="entry name" value="Thioredoxin-like"/>
    <property type="match status" value="1"/>
</dbReference>
<evidence type="ECO:0000313" key="7">
    <source>
        <dbReference type="EMBL" id="TPX54719.1"/>
    </source>
</evidence>
<dbReference type="PROSITE" id="PS51352">
    <property type="entry name" value="THIOREDOXIN_2"/>
    <property type="match status" value="1"/>
</dbReference>
<dbReference type="OrthoDB" id="276151at2759"/>
<dbReference type="SUPFAM" id="SSF53335">
    <property type="entry name" value="S-adenosyl-L-methionine-dependent methyltransferases"/>
    <property type="match status" value="1"/>
</dbReference>
<dbReference type="PROSITE" id="PS51585">
    <property type="entry name" value="SAM_MT_TPMT"/>
    <property type="match status" value="1"/>
</dbReference>
<evidence type="ECO:0000259" key="5">
    <source>
        <dbReference type="PROSITE" id="PS51352"/>
    </source>
</evidence>
<dbReference type="Pfam" id="PF06201">
    <property type="entry name" value="PITH"/>
    <property type="match status" value="1"/>
</dbReference>
<dbReference type="Pfam" id="PF05724">
    <property type="entry name" value="TPMT"/>
    <property type="match status" value="1"/>
</dbReference>
<dbReference type="Gene3D" id="3.40.50.150">
    <property type="entry name" value="Vaccinia Virus protein VP39"/>
    <property type="match status" value="1"/>
</dbReference>
<accession>A0A507DSI7</accession>
<dbReference type="GO" id="GO:0005737">
    <property type="term" value="C:cytoplasm"/>
    <property type="evidence" value="ECO:0007669"/>
    <property type="project" value="UniProtKB-ARBA"/>
</dbReference>
<protein>
    <submittedName>
        <fullName evidence="7">Thiopurine S-methyltransferase</fullName>
    </submittedName>
</protein>
<keyword evidence="8" id="KW-1185">Reference proteome</keyword>
<dbReference type="GO" id="GO:0008757">
    <property type="term" value="F:S-adenosylmethionine-dependent methyltransferase activity"/>
    <property type="evidence" value="ECO:0007669"/>
    <property type="project" value="InterPro"/>
</dbReference>
<sequence>MTDTKALVNLEQWESAWQEGRTGWDLGDATPALLSVLQTHEAALFSPSKSEWSVLVPGCGRGYDLAAFAAKKGVSAVGLEISPTGVAEAEKELHQVRNLPRETVQVLLADFFEFSPSAPFDIIYDHTFLCALVPTLRSAWANRMSALVNKGGHLVCLMFPLRDADEKGPPYALSVEVYDELLSPNFKQIFIRDVQESEKLKLGGGEQKMSIWERIMATDAQFNETISTAAPTQLVVADFTATWCGPCKAIKPLYAELAAKYKHVTFVTVDIDQLKETAAKNSIQSVPTFHFYKGGELVANMKGADPRQLQTLVEQHQGPKDESAAGPSVGPHGDLAQFIDTRQIECLNQSDDHTVGSIFGKDAKQYLESDVDEQIILVIPFNQVVKLHSLQISGPKDKAPKSIKTYINRATTLAFEEGDSIEPIEVIDLATVYTAEGDLVSATVPLRFVKYQSVNSITLFVGQNLGGQETTVINKLALFGSPVEVTKNLAELKKDDHQH</sequence>
<dbReference type="SUPFAM" id="SSF49785">
    <property type="entry name" value="Galactose-binding domain-like"/>
    <property type="match status" value="1"/>
</dbReference>
<name>A0A507DSI7_9FUNG</name>
<evidence type="ECO:0000256" key="1">
    <source>
        <dbReference type="ARBA" id="ARBA00022603"/>
    </source>
</evidence>
<keyword evidence="1 7" id="KW-0489">Methyltransferase</keyword>
<dbReference type="PANTHER" id="PTHR46115">
    <property type="entry name" value="THIOREDOXIN-LIKE PROTEIN 1"/>
    <property type="match status" value="1"/>
</dbReference>
<keyword evidence="3" id="KW-0949">S-adenosyl-L-methionine</keyword>
<dbReference type="PROSITE" id="PS51532">
    <property type="entry name" value="PITH"/>
    <property type="match status" value="1"/>
</dbReference>
<dbReference type="InterPro" id="IPR017937">
    <property type="entry name" value="Thioredoxin_CS"/>
</dbReference>
<evidence type="ECO:0000256" key="3">
    <source>
        <dbReference type="ARBA" id="ARBA00022691"/>
    </source>
</evidence>
<comment type="caution">
    <text evidence="7">The sequence shown here is derived from an EMBL/GenBank/DDBJ whole genome shotgun (WGS) entry which is preliminary data.</text>
</comment>
<feature type="domain" description="Thioredoxin" evidence="5">
    <location>
        <begin position="200"/>
        <end position="318"/>
    </location>
</feature>
<dbReference type="CDD" id="cd02947">
    <property type="entry name" value="TRX_family"/>
    <property type="match status" value="1"/>
</dbReference>
<dbReference type="InterPro" id="IPR036249">
    <property type="entry name" value="Thioredoxin-like_sf"/>
</dbReference>
<dbReference type="InterPro" id="IPR029063">
    <property type="entry name" value="SAM-dependent_MTases_sf"/>
</dbReference>
<organism evidence="7 8">
    <name type="scientific">Chytriomyces confervae</name>
    <dbReference type="NCBI Taxonomy" id="246404"/>
    <lineage>
        <taxon>Eukaryota</taxon>
        <taxon>Fungi</taxon>
        <taxon>Fungi incertae sedis</taxon>
        <taxon>Chytridiomycota</taxon>
        <taxon>Chytridiomycota incertae sedis</taxon>
        <taxon>Chytridiomycetes</taxon>
        <taxon>Chytridiales</taxon>
        <taxon>Chytriomycetaceae</taxon>
        <taxon>Chytriomyces</taxon>
    </lineage>
</organism>
<evidence type="ECO:0000256" key="2">
    <source>
        <dbReference type="ARBA" id="ARBA00022679"/>
    </source>
</evidence>
<dbReference type="Gene3D" id="2.60.120.470">
    <property type="entry name" value="PITH domain"/>
    <property type="match status" value="1"/>
</dbReference>
<dbReference type="InterPro" id="IPR037047">
    <property type="entry name" value="PITH_dom_sf"/>
</dbReference>
<dbReference type="EMBL" id="QEAP01000881">
    <property type="protein sequence ID" value="TPX54719.1"/>
    <property type="molecule type" value="Genomic_DNA"/>
</dbReference>